<protein>
    <submittedName>
        <fullName evidence="13">Multidrug resistance-associated ABC transporter</fullName>
    </submittedName>
</protein>
<evidence type="ECO:0000256" key="6">
    <source>
        <dbReference type="ARBA" id="ARBA00022840"/>
    </source>
</evidence>
<evidence type="ECO:0000259" key="12">
    <source>
        <dbReference type="PROSITE" id="PS50929"/>
    </source>
</evidence>
<dbReference type="CDD" id="cd18604">
    <property type="entry name" value="ABC_6TM_VMR1_D2_like"/>
    <property type="match status" value="1"/>
</dbReference>
<feature type="domain" description="ABC transmembrane type-1" evidence="12">
    <location>
        <begin position="447"/>
        <end position="639"/>
    </location>
</feature>
<sequence length="1553" mass="169742">MRESSIDVGKPSPWRSNESLYIPVCAACLSLVSSVVRLVVHTGHKKTIGHSRVLDGISNHERRASSFGSYVAGLGGQTAVVLNMTRALSCLALLSLSIYSATVSQASSLLALSLCATYIYIAILGLLSVASTSLNEATAGHLTFVLLATWAGYVYRDIWPIATYYLAPADEGSALLWTNLALLTVGAVVVPLTLPRKYVPYDPQDPAAKPTAEQTCSLLSMMLFAFLDPVVLNGYRTPHLTVEQMPLLSDYEHMKNMSEKSSHYLDPLDSRSSRHIFWGLLRLYKWEHFELWLMLSLLVPATFLMPISVNRILSYLENGGVDAAMRPWFWIFTFVSGVLATDVISGRYMFVVMRVLVEAQSTLTNLIFEHALRIRLKADTDSSADKKADGKSGATAPAQTESVAEEEGRLRAESETTLDEGQSSTAESSTAITTKDKGGEKAAVSNDSSMVGKINNMISTDVNTLEGGQTFILVAWFTPLQIALSVLFLYVVLGWSALVGIGTMICLLFLPGFIATLSRKLQVQKMSKSDARVGVIAEVVGGAIRMIKLFGWEKKISERIDKKRQEELHAVRNFRILTLISTITNNLIPLVTMVVTFAVYSLAAKGELTASKVFSSMSVFQTLQGHFKGVTWSIPMCIQAKVSLDRITDFLRKTELLDSFTESERDEIVPSAIPNAATIGIREASFTWNTEQAESLTPGSSRRSFRLCIDDELIFKRGHINLIIGPTGSGKTSLLMALLGEMHYLSMGPNSYVNLPREGGVAYHAQESWVLNETIRNNIVFGAPFEQERYDKVIRQCALERDLALFDAGDETEVGEKGVTLSGGQKARLTLARAIYSNADILLLDDVLAALDVHTAQSVVEECFQGELVRGRTVILVTHNVALATPIAEFVVSLGTDGRITSQGTLSSALEKDAKLAAYAAKERSQLKKADETIDEAKPETAEQKATGKLTVAEEKSDGDISWSAMKLLLTNTADSPGLPVFWIVFMTAMLASRSASTLDSWVLGLWARQYELHDPSDVSVLHYLSLYVGVISTSVVFMALGYTVYMFGTLRASRIIHQLLVDTVLNATLRWLDKTPSSRIIARCTQDIASIDNQVTTDLYFLVDISCDVLLKFCAIIVISPIFAGPGAVLCVIGGLICRVYMKAQLAVKREMSNAKAPVIGHVGAAIAGLVSIRAYRAQQAFRQESYKRLDRLTLAARTYRNLNRWIAIRAEGLAGLFAASLAVYMVYGSHRNASDTGFSLAMAVGFSNMMLFLIRVASDFQVEGNSLERIHQYLVIEQEPKPTDSGVPPAYWPASGSLRVEKLSARYSEDGPKVLHDLSFEVKSGERVGIVGRTGSGKSSLTLALLRCIPTEGKIYFDGIPTDSVNLDALRSNITIIPQVPELLTGTLRENLDPFSQHDDAVLNKALRSAGLFSLQNESDEGRLTLDSAVASGGGNLSVGQRQIIALARAIVRQSKLLILDEATSAIDYDTDTVIQESLRKEVAKDVTLLTIAHRLQTIMDSDKIMVLDAGNIVEFGSPAELLQNKSGFFRSLVDASGDKDKLYAMTANRA</sequence>
<evidence type="ECO:0000256" key="5">
    <source>
        <dbReference type="ARBA" id="ARBA00022741"/>
    </source>
</evidence>
<dbReference type="InterPro" id="IPR050173">
    <property type="entry name" value="ABC_transporter_C-like"/>
</dbReference>
<feature type="transmembrane region" description="Helical" evidence="10">
    <location>
        <begin position="20"/>
        <end position="40"/>
    </location>
</feature>
<dbReference type="PROSITE" id="PS00211">
    <property type="entry name" value="ABC_TRANSPORTER_1"/>
    <property type="match status" value="1"/>
</dbReference>
<dbReference type="SUPFAM" id="SSF90123">
    <property type="entry name" value="ABC transporter transmembrane region"/>
    <property type="match status" value="2"/>
</dbReference>
<feature type="transmembrane region" description="Helical" evidence="10">
    <location>
        <begin position="1240"/>
        <end position="1259"/>
    </location>
</feature>
<dbReference type="GO" id="GO:0016020">
    <property type="term" value="C:membrane"/>
    <property type="evidence" value="ECO:0007669"/>
    <property type="project" value="UniProtKB-SubCell"/>
</dbReference>
<dbReference type="GO" id="GO:0016887">
    <property type="term" value="F:ATP hydrolysis activity"/>
    <property type="evidence" value="ECO:0007669"/>
    <property type="project" value="InterPro"/>
</dbReference>
<dbReference type="EMBL" id="BPQB01000007">
    <property type="protein sequence ID" value="GJE87807.1"/>
    <property type="molecule type" value="Genomic_DNA"/>
</dbReference>
<feature type="transmembrane region" description="Helical" evidence="10">
    <location>
        <begin position="471"/>
        <end position="491"/>
    </location>
</feature>
<keyword evidence="6" id="KW-0067">ATP-binding</keyword>
<dbReference type="GO" id="GO:0005524">
    <property type="term" value="F:ATP binding"/>
    <property type="evidence" value="ECO:0007669"/>
    <property type="project" value="UniProtKB-KW"/>
</dbReference>
<dbReference type="Pfam" id="PF00664">
    <property type="entry name" value="ABC_membrane"/>
    <property type="match status" value="2"/>
</dbReference>
<keyword evidence="2" id="KW-0813">Transport</keyword>
<dbReference type="CDD" id="cd03250">
    <property type="entry name" value="ABCC_MRP_domain1"/>
    <property type="match status" value="1"/>
</dbReference>
<dbReference type="FunFam" id="3.40.50.300:FF:000838">
    <property type="entry name" value="ABC multidrug transporter (Eurofung)"/>
    <property type="match status" value="1"/>
</dbReference>
<feature type="transmembrane region" description="Helical" evidence="10">
    <location>
        <begin position="109"/>
        <end position="130"/>
    </location>
</feature>
<feature type="domain" description="ABC transporter" evidence="11">
    <location>
        <begin position="1300"/>
        <end position="1537"/>
    </location>
</feature>
<evidence type="ECO:0000256" key="1">
    <source>
        <dbReference type="ARBA" id="ARBA00004141"/>
    </source>
</evidence>
<dbReference type="GO" id="GO:0140359">
    <property type="term" value="F:ABC-type transporter activity"/>
    <property type="evidence" value="ECO:0007669"/>
    <property type="project" value="InterPro"/>
</dbReference>
<dbReference type="InterPro" id="IPR027417">
    <property type="entry name" value="P-loop_NTPase"/>
</dbReference>
<feature type="transmembrane region" description="Helical" evidence="10">
    <location>
        <begin position="1024"/>
        <end position="1046"/>
    </location>
</feature>
<evidence type="ECO:0000256" key="10">
    <source>
        <dbReference type="SAM" id="Phobius"/>
    </source>
</evidence>
<dbReference type="CDD" id="cd18596">
    <property type="entry name" value="ABC_6TM_VMR1_D1_like"/>
    <property type="match status" value="1"/>
</dbReference>
<keyword evidence="3 10" id="KW-0812">Transmembrane</keyword>
<reference evidence="13 14" key="1">
    <citation type="submission" date="2021-08" db="EMBL/GenBank/DDBJ databases">
        <title>Draft Genome Sequence of Phanerochaete sordida strain YK-624.</title>
        <authorList>
            <person name="Mori T."/>
            <person name="Dohra H."/>
            <person name="Suzuki T."/>
            <person name="Kawagishi H."/>
            <person name="Hirai H."/>
        </authorList>
    </citation>
    <scope>NUCLEOTIDE SEQUENCE [LARGE SCALE GENOMIC DNA]</scope>
    <source>
        <strain evidence="13 14">YK-624</strain>
    </source>
</reference>
<dbReference type="InterPro" id="IPR003593">
    <property type="entry name" value="AAA+_ATPase"/>
</dbReference>
<dbReference type="OrthoDB" id="6500128at2759"/>
<evidence type="ECO:0000313" key="13">
    <source>
        <dbReference type="EMBL" id="GJE87807.1"/>
    </source>
</evidence>
<dbReference type="PANTHER" id="PTHR24223:SF356">
    <property type="entry name" value="ATP-BINDING CASSETTE TRANSPORTER ABC4"/>
    <property type="match status" value="1"/>
</dbReference>
<feature type="transmembrane region" description="Helical" evidence="10">
    <location>
        <begin position="1110"/>
        <end position="1138"/>
    </location>
</feature>
<feature type="domain" description="ABC transmembrane type-1" evidence="12">
    <location>
        <begin position="984"/>
        <end position="1263"/>
    </location>
</feature>
<dbReference type="Gene3D" id="3.40.50.300">
    <property type="entry name" value="P-loop containing nucleotide triphosphate hydrolases"/>
    <property type="match status" value="2"/>
</dbReference>
<dbReference type="Pfam" id="PF00005">
    <property type="entry name" value="ABC_tran"/>
    <property type="match status" value="2"/>
</dbReference>
<dbReference type="InterPro" id="IPR011527">
    <property type="entry name" value="ABC1_TM_dom"/>
</dbReference>
<comment type="caution">
    <text evidence="13">The sequence shown here is derived from an EMBL/GenBank/DDBJ whole genome shotgun (WGS) entry which is preliminary data.</text>
</comment>
<feature type="domain" description="ABC transporter" evidence="11">
    <location>
        <begin position="691"/>
        <end position="922"/>
    </location>
</feature>
<proteinExistence type="predicted"/>
<organism evidence="13 14">
    <name type="scientific">Phanerochaete sordida</name>
    <dbReference type="NCBI Taxonomy" id="48140"/>
    <lineage>
        <taxon>Eukaryota</taxon>
        <taxon>Fungi</taxon>
        <taxon>Dikarya</taxon>
        <taxon>Basidiomycota</taxon>
        <taxon>Agaricomycotina</taxon>
        <taxon>Agaricomycetes</taxon>
        <taxon>Polyporales</taxon>
        <taxon>Phanerochaetaceae</taxon>
        <taxon>Phanerochaete</taxon>
    </lineage>
</organism>
<evidence type="ECO:0000256" key="2">
    <source>
        <dbReference type="ARBA" id="ARBA00022448"/>
    </source>
</evidence>
<dbReference type="SUPFAM" id="SSF52540">
    <property type="entry name" value="P-loop containing nucleoside triphosphate hydrolases"/>
    <property type="match status" value="2"/>
</dbReference>
<feature type="transmembrane region" description="Helical" evidence="10">
    <location>
        <begin position="137"/>
        <end position="155"/>
    </location>
</feature>
<dbReference type="FunFam" id="1.20.1560.10:FF:000013">
    <property type="entry name" value="ABC transporter C family member 2"/>
    <property type="match status" value="1"/>
</dbReference>
<feature type="transmembrane region" description="Helical" evidence="10">
    <location>
        <begin position="175"/>
        <end position="194"/>
    </location>
</feature>
<keyword evidence="5" id="KW-0547">Nucleotide-binding</keyword>
<comment type="subcellular location">
    <subcellularLocation>
        <location evidence="1">Membrane</location>
        <topology evidence="1">Multi-pass membrane protein</topology>
    </subcellularLocation>
</comment>
<feature type="transmembrane region" description="Helical" evidence="10">
    <location>
        <begin position="291"/>
        <end position="309"/>
    </location>
</feature>
<feature type="compositionally biased region" description="Low complexity" evidence="9">
    <location>
        <begin position="423"/>
        <end position="433"/>
    </location>
</feature>
<feature type="transmembrane region" description="Helical" evidence="10">
    <location>
        <begin position="1158"/>
        <end position="1177"/>
    </location>
</feature>
<dbReference type="Proteomes" id="UP000703269">
    <property type="component" value="Unassembled WGS sequence"/>
</dbReference>
<dbReference type="InterPro" id="IPR036640">
    <property type="entry name" value="ABC1_TM_sf"/>
</dbReference>
<name>A0A9P3LBG4_9APHY</name>
<feature type="transmembrane region" description="Helical" evidence="10">
    <location>
        <begin position="1208"/>
        <end position="1228"/>
    </location>
</feature>
<accession>A0A9P3LBG4</accession>
<dbReference type="InterPro" id="IPR017871">
    <property type="entry name" value="ABC_transporter-like_CS"/>
</dbReference>
<keyword evidence="4" id="KW-0677">Repeat</keyword>
<keyword evidence="7 10" id="KW-1133">Transmembrane helix</keyword>
<dbReference type="PANTHER" id="PTHR24223">
    <property type="entry name" value="ATP-BINDING CASSETTE SUB-FAMILY C"/>
    <property type="match status" value="1"/>
</dbReference>
<feature type="region of interest" description="Disordered" evidence="9">
    <location>
        <begin position="383"/>
        <end position="444"/>
    </location>
</feature>
<dbReference type="Gene3D" id="1.20.1560.10">
    <property type="entry name" value="ABC transporter type 1, transmembrane domain"/>
    <property type="match status" value="2"/>
</dbReference>
<evidence type="ECO:0000256" key="4">
    <source>
        <dbReference type="ARBA" id="ARBA00022737"/>
    </source>
</evidence>
<dbReference type="PROSITE" id="PS50893">
    <property type="entry name" value="ABC_TRANSPORTER_2"/>
    <property type="match status" value="2"/>
</dbReference>
<dbReference type="CDD" id="cd03244">
    <property type="entry name" value="ABCC_MRP_domain2"/>
    <property type="match status" value="1"/>
</dbReference>
<evidence type="ECO:0000256" key="8">
    <source>
        <dbReference type="ARBA" id="ARBA00023136"/>
    </source>
</evidence>
<feature type="transmembrane region" description="Helical" evidence="10">
    <location>
        <begin position="497"/>
        <end position="518"/>
    </location>
</feature>
<dbReference type="SMART" id="SM00382">
    <property type="entry name" value="AAA"/>
    <property type="match status" value="2"/>
</dbReference>
<evidence type="ECO:0000256" key="3">
    <source>
        <dbReference type="ARBA" id="ARBA00022692"/>
    </source>
</evidence>
<keyword evidence="14" id="KW-1185">Reference proteome</keyword>
<feature type="transmembrane region" description="Helical" evidence="10">
    <location>
        <begin position="329"/>
        <end position="350"/>
    </location>
</feature>
<evidence type="ECO:0000259" key="11">
    <source>
        <dbReference type="PROSITE" id="PS50893"/>
    </source>
</evidence>
<gene>
    <name evidence="13" type="ORF">PsYK624_038900</name>
</gene>
<dbReference type="PROSITE" id="PS50929">
    <property type="entry name" value="ABC_TM1F"/>
    <property type="match status" value="2"/>
</dbReference>
<evidence type="ECO:0000313" key="14">
    <source>
        <dbReference type="Proteomes" id="UP000703269"/>
    </source>
</evidence>
<evidence type="ECO:0000256" key="7">
    <source>
        <dbReference type="ARBA" id="ARBA00022989"/>
    </source>
</evidence>
<dbReference type="InterPro" id="IPR003439">
    <property type="entry name" value="ABC_transporter-like_ATP-bd"/>
</dbReference>
<keyword evidence="8 10" id="KW-0472">Membrane</keyword>
<evidence type="ECO:0000256" key="9">
    <source>
        <dbReference type="SAM" id="MobiDB-lite"/>
    </source>
</evidence>